<keyword evidence="4" id="KW-1185">Reference proteome</keyword>
<evidence type="ECO:0000313" key="3">
    <source>
        <dbReference type="EMBL" id="RKP35282.1"/>
    </source>
</evidence>
<reference evidence="4" key="1">
    <citation type="journal article" date="2018" name="Nat. Microbiol.">
        <title>Leveraging single-cell genomics to expand the fungal tree of life.</title>
        <authorList>
            <person name="Ahrendt S.R."/>
            <person name="Quandt C.A."/>
            <person name="Ciobanu D."/>
            <person name="Clum A."/>
            <person name="Salamov A."/>
            <person name="Andreopoulos B."/>
            <person name="Cheng J.F."/>
            <person name="Woyke T."/>
            <person name="Pelin A."/>
            <person name="Henrissat B."/>
            <person name="Reynolds N.K."/>
            <person name="Benny G.L."/>
            <person name="Smith M.E."/>
            <person name="James T.Y."/>
            <person name="Grigoriev I.V."/>
        </authorList>
    </citation>
    <scope>NUCLEOTIDE SEQUENCE [LARGE SCALE GENOMIC DNA]</scope>
    <source>
        <strain evidence="4">RSA 468</strain>
    </source>
</reference>
<feature type="compositionally biased region" description="Low complexity" evidence="1">
    <location>
        <begin position="25"/>
        <end position="42"/>
    </location>
</feature>
<feature type="compositionally biased region" description="Polar residues" evidence="1">
    <location>
        <begin position="95"/>
        <end position="125"/>
    </location>
</feature>
<evidence type="ECO:0000256" key="1">
    <source>
        <dbReference type="SAM" id="MobiDB-lite"/>
    </source>
</evidence>
<feature type="compositionally biased region" description="Basic and acidic residues" evidence="1">
    <location>
        <begin position="66"/>
        <end position="77"/>
    </location>
</feature>
<protein>
    <submittedName>
        <fullName evidence="3">Uncharacterized protein</fullName>
    </submittedName>
</protein>
<dbReference type="AlphaFoldDB" id="A0A4P9ZRK2"/>
<dbReference type="PROSITE" id="PS51257">
    <property type="entry name" value="PROKAR_LIPOPROTEIN"/>
    <property type="match status" value="1"/>
</dbReference>
<organism evidence="3 4">
    <name type="scientific">Dimargaris cristalligena</name>
    <dbReference type="NCBI Taxonomy" id="215637"/>
    <lineage>
        <taxon>Eukaryota</taxon>
        <taxon>Fungi</taxon>
        <taxon>Fungi incertae sedis</taxon>
        <taxon>Zoopagomycota</taxon>
        <taxon>Kickxellomycotina</taxon>
        <taxon>Dimargaritomycetes</taxon>
        <taxon>Dimargaritales</taxon>
        <taxon>Dimargaritaceae</taxon>
        <taxon>Dimargaris</taxon>
    </lineage>
</organism>
<evidence type="ECO:0000313" key="4">
    <source>
        <dbReference type="Proteomes" id="UP000268162"/>
    </source>
</evidence>
<feature type="signal peptide" evidence="2">
    <location>
        <begin position="1"/>
        <end position="20"/>
    </location>
</feature>
<dbReference type="Proteomes" id="UP000268162">
    <property type="component" value="Unassembled WGS sequence"/>
</dbReference>
<feature type="chain" id="PRO_5020483350" evidence="2">
    <location>
        <begin position="21"/>
        <end position="125"/>
    </location>
</feature>
<accession>A0A4P9ZRK2</accession>
<evidence type="ECO:0000256" key="2">
    <source>
        <dbReference type="SAM" id="SignalP"/>
    </source>
</evidence>
<keyword evidence="2" id="KW-0732">Signal</keyword>
<feature type="compositionally biased region" description="Basic and acidic residues" evidence="1">
    <location>
        <begin position="43"/>
        <end position="55"/>
    </location>
</feature>
<proteinExistence type="predicted"/>
<dbReference type="EMBL" id="ML002912">
    <property type="protein sequence ID" value="RKP35282.1"/>
    <property type="molecule type" value="Genomic_DNA"/>
</dbReference>
<feature type="region of interest" description="Disordered" evidence="1">
    <location>
        <begin position="25"/>
        <end position="125"/>
    </location>
</feature>
<name>A0A4P9ZRK2_9FUNG</name>
<gene>
    <name evidence="3" type="ORF">BJ085DRAFT_27170</name>
</gene>
<sequence>MKFLVATPLVLASLLAVACAGPYGTYGSSGSSIDDTGSSDISTEPRHWNSMDKALKRSSSTSSLGDYKRNSGFDEKTGGTTFGRYEPASTRRTRSFSTNLGTQGSSSHLYSPNSDPGSYVSPSYY</sequence>